<dbReference type="OrthoDB" id="3688221at2759"/>
<sequence>MSSPTPHTAVAHIPAIQSNSILHRLLREINDHDAPRSDPVFPAHDGSSARKVSTSSSRKASLTIDIASPQHKRASVWAKGGSAAEDARQKLRALDEARLRKPSIIATRFDNPTAPPAAIASRKTSAALPSPPFFTEIEYTRAATLPMDGPTSPTERAISFPITTGAKRERSGAYSPDFLTKKLCQGSFPDMTCRDREYYSPNHTPDMVIGGGPVVTTQVESATSDDPVFRLQSLPEAPSTPPSPPYGFRSTPKHAYKPFRPATPRRSLTPSESGSPGGTPTWARPLHLVEDEFSVYKNVHGNKSHEHPLCLYCFRQHGDFHRIVNNHCEACGQGEVLEGHYWEAAFWS</sequence>
<comment type="caution">
    <text evidence="2">The sequence shown here is derived from an EMBL/GenBank/DDBJ whole genome shotgun (WGS) entry which is preliminary data.</text>
</comment>
<feature type="region of interest" description="Disordered" evidence="1">
    <location>
        <begin position="232"/>
        <end position="283"/>
    </location>
</feature>
<dbReference type="AlphaFoldDB" id="A0A9P6KKB2"/>
<name>A0A9P6KKB2_9PLEO</name>
<proteinExistence type="predicted"/>
<gene>
    <name evidence="2" type="ORF">PMIN01_12474</name>
</gene>
<evidence type="ECO:0000256" key="1">
    <source>
        <dbReference type="SAM" id="MobiDB-lite"/>
    </source>
</evidence>
<organism evidence="2 3">
    <name type="scientific">Paraphaeosphaeria minitans</name>
    <dbReference type="NCBI Taxonomy" id="565426"/>
    <lineage>
        <taxon>Eukaryota</taxon>
        <taxon>Fungi</taxon>
        <taxon>Dikarya</taxon>
        <taxon>Ascomycota</taxon>
        <taxon>Pezizomycotina</taxon>
        <taxon>Dothideomycetes</taxon>
        <taxon>Pleosporomycetidae</taxon>
        <taxon>Pleosporales</taxon>
        <taxon>Massarineae</taxon>
        <taxon>Didymosphaeriaceae</taxon>
        <taxon>Paraphaeosphaeria</taxon>
    </lineage>
</organism>
<feature type="compositionally biased region" description="Low complexity" evidence="1">
    <location>
        <begin position="49"/>
        <end position="61"/>
    </location>
</feature>
<reference evidence="2" key="1">
    <citation type="journal article" date="2020" name="Mol. Plant Microbe Interact.">
        <title>Genome Sequence of the Biocontrol Agent Coniothyrium minitans strain Conio (IMI 134523).</title>
        <authorList>
            <person name="Patel D."/>
            <person name="Shittu T.A."/>
            <person name="Baroncelli R."/>
            <person name="Muthumeenakshi S."/>
            <person name="Osborne T.H."/>
            <person name="Janganan T.K."/>
            <person name="Sreenivasaprasad S."/>
        </authorList>
    </citation>
    <scope>NUCLEOTIDE SEQUENCE</scope>
    <source>
        <strain evidence="2">Conio</strain>
    </source>
</reference>
<evidence type="ECO:0000313" key="2">
    <source>
        <dbReference type="EMBL" id="KAF9729610.1"/>
    </source>
</evidence>
<feature type="region of interest" description="Disordered" evidence="1">
    <location>
        <begin position="32"/>
        <end position="61"/>
    </location>
</feature>
<evidence type="ECO:0000313" key="3">
    <source>
        <dbReference type="Proteomes" id="UP000756921"/>
    </source>
</evidence>
<accession>A0A9P6KKB2</accession>
<dbReference type="EMBL" id="WJXW01000016">
    <property type="protein sequence ID" value="KAF9729610.1"/>
    <property type="molecule type" value="Genomic_DNA"/>
</dbReference>
<dbReference type="Proteomes" id="UP000756921">
    <property type="component" value="Unassembled WGS sequence"/>
</dbReference>
<keyword evidence="3" id="KW-1185">Reference proteome</keyword>
<protein>
    <submittedName>
        <fullName evidence="2">Uncharacterized protein</fullName>
    </submittedName>
</protein>